<protein>
    <submittedName>
        <fullName evidence="1">Uncharacterized protein</fullName>
    </submittedName>
</protein>
<evidence type="ECO:0000313" key="2">
    <source>
        <dbReference type="Proteomes" id="UP000019487"/>
    </source>
</evidence>
<dbReference type="STRING" id="1432307.W9CD45"/>
<dbReference type="AlphaFoldDB" id="W9CD45"/>
<dbReference type="HOGENOM" id="CLU_035263_2_1_1"/>
<evidence type="ECO:0000313" key="1">
    <source>
        <dbReference type="EMBL" id="ESZ92739.1"/>
    </source>
</evidence>
<dbReference type="Pfam" id="PF12311">
    <property type="entry name" value="DUF3632"/>
    <property type="match status" value="1"/>
</dbReference>
<keyword evidence="2" id="KW-1185">Reference proteome</keyword>
<dbReference type="InterPro" id="IPR053204">
    <property type="entry name" value="Oxopyrrolidines_Biosynth-assoc"/>
</dbReference>
<proteinExistence type="predicted"/>
<dbReference type="EMBL" id="AYSA01000364">
    <property type="protein sequence ID" value="ESZ92739.1"/>
    <property type="molecule type" value="Genomic_DNA"/>
</dbReference>
<organism evidence="1 2">
    <name type="scientific">Sclerotinia borealis (strain F-4128)</name>
    <dbReference type="NCBI Taxonomy" id="1432307"/>
    <lineage>
        <taxon>Eukaryota</taxon>
        <taxon>Fungi</taxon>
        <taxon>Dikarya</taxon>
        <taxon>Ascomycota</taxon>
        <taxon>Pezizomycotina</taxon>
        <taxon>Leotiomycetes</taxon>
        <taxon>Helotiales</taxon>
        <taxon>Sclerotiniaceae</taxon>
        <taxon>Sclerotinia</taxon>
    </lineage>
</organism>
<dbReference type="OrthoDB" id="3350591at2759"/>
<dbReference type="PANTHER" id="PTHR38797:SF4">
    <property type="entry name" value="NUCLEAR PORE COMPLEX PROTEIN NUP85"/>
    <property type="match status" value="1"/>
</dbReference>
<comment type="caution">
    <text evidence="1">The sequence shown here is derived from an EMBL/GenBank/DDBJ whole genome shotgun (WGS) entry which is preliminary data.</text>
</comment>
<name>W9CD45_SCLBF</name>
<accession>W9CD45</accession>
<sequence length="292" mass="33486">MSTEPLNFDAITNEERSLFDNDDLDIVDLFQTAIKSSSTFDIDKKAERFVTDLVVYATEKQWVLNTVYFQWRTWNILIYIAIAIPYKHYAQDVLFKVIVLLEEDVDKSWEGFGPVIRSLWNCSPKFTSTLDDDDENLSLDEWLNLNSFVAKISNDGDEGSLIFGVWGLRSGLEEDLHKFEDDGKPSPQSFSVNRVRVACEWIIQAGPAFFKQSLLNVSFEEIPAKTGRPYCGGALFLGTNGFTIEHWGFWKRRFIEVRKDFESESVCAYIDKALRVMSELEGKAANAIDIFF</sequence>
<reference evidence="1 2" key="1">
    <citation type="journal article" date="2014" name="Genome Announc.">
        <title>Draft genome sequence of Sclerotinia borealis, a psychrophilic plant pathogenic fungus.</title>
        <authorList>
            <person name="Mardanov A.V."/>
            <person name="Beletsky A.V."/>
            <person name="Kadnikov V.V."/>
            <person name="Ignatov A.N."/>
            <person name="Ravin N.V."/>
        </authorList>
    </citation>
    <scope>NUCLEOTIDE SEQUENCE [LARGE SCALE GENOMIC DNA]</scope>
    <source>
        <strain evidence="2">F-4157</strain>
    </source>
</reference>
<dbReference type="Proteomes" id="UP000019487">
    <property type="component" value="Unassembled WGS sequence"/>
</dbReference>
<gene>
    <name evidence="1" type="ORF">SBOR_6851</name>
</gene>
<dbReference type="PANTHER" id="PTHR38797">
    <property type="entry name" value="NUCLEAR PORE COMPLEX PROTEIN NUP85-RELATED"/>
    <property type="match status" value="1"/>
</dbReference>
<dbReference type="InterPro" id="IPR022085">
    <property type="entry name" value="OpdG"/>
</dbReference>